<dbReference type="InterPro" id="IPR036249">
    <property type="entry name" value="Thioredoxin-like_sf"/>
</dbReference>
<protein>
    <submittedName>
        <fullName evidence="6">SCO1 protein</fullName>
    </submittedName>
</protein>
<dbReference type="PANTHER" id="PTHR12151">
    <property type="entry name" value="ELECTRON TRANSPORT PROTIN SCO1/SENC FAMILY MEMBER"/>
    <property type="match status" value="1"/>
</dbReference>
<keyword evidence="2 3" id="KW-0186">Copper</keyword>
<proteinExistence type="inferred from homology"/>
<accession>A0A9E2BIF1</accession>
<comment type="caution">
    <text evidence="6">The sequence shown here is derived from an EMBL/GenBank/DDBJ whole genome shotgun (WGS) entry which is preliminary data.</text>
</comment>
<comment type="similarity">
    <text evidence="1">Belongs to the SCO1/2 family.</text>
</comment>
<keyword evidence="4" id="KW-1015">Disulfide bond</keyword>
<dbReference type="InterPro" id="IPR003782">
    <property type="entry name" value="SCO1/SenC"/>
</dbReference>
<evidence type="ECO:0000256" key="1">
    <source>
        <dbReference type="ARBA" id="ARBA00010996"/>
    </source>
</evidence>
<dbReference type="AlphaFoldDB" id="A0A9E2BIF1"/>
<dbReference type="Proteomes" id="UP000811545">
    <property type="component" value="Unassembled WGS sequence"/>
</dbReference>
<name>A0A9E2BIF1_PSYF1</name>
<feature type="disulfide bond" description="Redox-active" evidence="4">
    <location>
        <begin position="90"/>
        <end position="94"/>
    </location>
</feature>
<keyword evidence="3" id="KW-0479">Metal-binding</keyword>
<feature type="binding site" evidence="3">
    <location>
        <position position="90"/>
    </location>
    <ligand>
        <name>Cu cation</name>
        <dbReference type="ChEBI" id="CHEBI:23378"/>
    </ligand>
</feature>
<dbReference type="PROSITE" id="PS51352">
    <property type="entry name" value="THIOREDOXIN_2"/>
    <property type="match status" value="1"/>
</dbReference>
<feature type="domain" description="Thioredoxin" evidence="5">
    <location>
        <begin position="52"/>
        <end position="216"/>
    </location>
</feature>
<evidence type="ECO:0000313" key="7">
    <source>
        <dbReference type="Proteomes" id="UP000811545"/>
    </source>
</evidence>
<evidence type="ECO:0000256" key="3">
    <source>
        <dbReference type="PIRSR" id="PIRSR603782-1"/>
    </source>
</evidence>
<dbReference type="GO" id="GO:0046872">
    <property type="term" value="F:metal ion binding"/>
    <property type="evidence" value="ECO:0007669"/>
    <property type="project" value="UniProtKB-KW"/>
</dbReference>
<dbReference type="EMBL" id="QLTW01000360">
    <property type="protein sequence ID" value="MBT9146180.1"/>
    <property type="molecule type" value="Genomic_DNA"/>
</dbReference>
<gene>
    <name evidence="6" type="primary">ypmQ</name>
    <name evidence="6" type="ORF">DDT42_02062</name>
</gene>
<feature type="binding site" evidence="3">
    <location>
        <position position="94"/>
    </location>
    <ligand>
        <name>Cu cation</name>
        <dbReference type="ChEBI" id="CHEBI:23378"/>
    </ligand>
</feature>
<dbReference type="Gene3D" id="3.40.30.10">
    <property type="entry name" value="Glutaredoxin"/>
    <property type="match status" value="1"/>
</dbReference>
<sequence>MNKKILSTGVLVILLVLPVLFIVILNTGENHYEVANFPDENGKRDKYLKNMDGTIHILPDFSFTDQEGKTVGLKDVKGKIIIADYIFTRCQTICPKMTTQLERVQAAFIDNPDVVMLSHTVDPAFDSSNVLKRYAAEHGAQYGKWYFLTGDKQKLYSHAANGYKIVAREEAEGPEAFVHSEKVVLLDKLGRIRGFYDGTDSAKIDTLILETKVLLKE</sequence>
<evidence type="ECO:0000313" key="6">
    <source>
        <dbReference type="EMBL" id="MBT9146180.1"/>
    </source>
</evidence>
<feature type="binding site" evidence="3">
    <location>
        <position position="179"/>
    </location>
    <ligand>
        <name>Cu cation</name>
        <dbReference type="ChEBI" id="CHEBI:23378"/>
    </ligand>
</feature>
<dbReference type="Pfam" id="PF02630">
    <property type="entry name" value="SCO1-SenC"/>
    <property type="match status" value="1"/>
</dbReference>
<organism evidence="6 7">
    <name type="scientific">Psychracetigena formicireducens</name>
    <dbReference type="NCBI Taxonomy" id="2986056"/>
    <lineage>
        <taxon>Bacteria</taxon>
        <taxon>Bacillati</taxon>
        <taxon>Candidatus Lithacetigenota</taxon>
        <taxon>Candidatus Psychracetigena</taxon>
    </lineage>
</organism>
<dbReference type="PANTHER" id="PTHR12151:SF25">
    <property type="entry name" value="LINALOOL DEHYDRATASE_ISOMERASE DOMAIN-CONTAINING PROTEIN"/>
    <property type="match status" value="1"/>
</dbReference>
<dbReference type="SUPFAM" id="SSF52833">
    <property type="entry name" value="Thioredoxin-like"/>
    <property type="match status" value="1"/>
</dbReference>
<dbReference type="InterPro" id="IPR013766">
    <property type="entry name" value="Thioredoxin_domain"/>
</dbReference>
<evidence type="ECO:0000256" key="4">
    <source>
        <dbReference type="PIRSR" id="PIRSR603782-2"/>
    </source>
</evidence>
<dbReference type="CDD" id="cd02968">
    <property type="entry name" value="SCO"/>
    <property type="match status" value="1"/>
</dbReference>
<evidence type="ECO:0000259" key="5">
    <source>
        <dbReference type="PROSITE" id="PS51352"/>
    </source>
</evidence>
<reference evidence="6 7" key="1">
    <citation type="journal article" date="2021" name="bioRxiv">
        <title>Unique metabolic strategies in Hadean analogues reveal hints for primordial physiology.</title>
        <authorList>
            <person name="Nobu M.K."/>
            <person name="Nakai R."/>
            <person name="Tamazawa S."/>
            <person name="Mori H."/>
            <person name="Toyoda A."/>
            <person name="Ijiri A."/>
            <person name="Suzuki S."/>
            <person name="Kurokawa K."/>
            <person name="Kamagata Y."/>
            <person name="Tamaki H."/>
        </authorList>
    </citation>
    <scope>NUCLEOTIDE SEQUENCE [LARGE SCALE GENOMIC DNA]</scope>
    <source>
        <strain evidence="6">BS525</strain>
    </source>
</reference>
<evidence type="ECO:0000256" key="2">
    <source>
        <dbReference type="ARBA" id="ARBA00023008"/>
    </source>
</evidence>